<evidence type="ECO:0000313" key="5">
    <source>
        <dbReference type="Proteomes" id="UP000028091"/>
    </source>
</evidence>
<keyword evidence="5" id="KW-1185">Reference proteome</keyword>
<dbReference type="RefSeq" id="WP_034318915.1">
    <property type="nucleotide sequence ID" value="NZ_JBCMYH010000014.1"/>
</dbReference>
<dbReference type="InterPro" id="IPR035959">
    <property type="entry name" value="RutC-like_sf"/>
</dbReference>
<sequence>MMFRGIRGATTVAEDTEKEVLNKTKQLLEAIISKNQVDPERVVQILISATQDIHSVFPAKALRQFEGWTYVPVTCMQELDIDGGLKQCIRVLMTVQTDTKQEDIQHVYLEEAVALRPDLQLTKNKEL</sequence>
<feature type="binding site" evidence="2">
    <location>
        <position position="108"/>
    </location>
    <ligand>
        <name>prephenate</name>
        <dbReference type="ChEBI" id="CHEBI:29934"/>
    </ligand>
</feature>
<gene>
    <name evidence="4" type="ORF">BA70_13405</name>
</gene>
<name>A0A081LDJ8_9BACI</name>
<dbReference type="EMBL" id="JOTP01000004">
    <property type="protein sequence ID" value="KEP27324.1"/>
    <property type="molecule type" value="Genomic_DNA"/>
</dbReference>
<keyword evidence="2 3" id="KW-0057">Aromatic amino acid biosynthesis</keyword>
<organism evidence="4 5">
    <name type="scientific">Bacillus zhangzhouensis</name>
    <dbReference type="NCBI Taxonomy" id="1178540"/>
    <lineage>
        <taxon>Bacteria</taxon>
        <taxon>Bacillati</taxon>
        <taxon>Bacillota</taxon>
        <taxon>Bacilli</taxon>
        <taxon>Bacillales</taxon>
        <taxon>Bacillaceae</taxon>
        <taxon>Bacillus</taxon>
    </lineage>
</organism>
<dbReference type="Pfam" id="PF07736">
    <property type="entry name" value="CM_1"/>
    <property type="match status" value="1"/>
</dbReference>
<dbReference type="GO" id="GO:0046417">
    <property type="term" value="P:chorismate metabolic process"/>
    <property type="evidence" value="ECO:0007669"/>
    <property type="project" value="TreeGrafter"/>
</dbReference>
<dbReference type="PIRSF" id="PIRSF005965">
    <property type="entry name" value="Chor_mut_AroH"/>
    <property type="match status" value="1"/>
</dbReference>
<dbReference type="NCBIfam" id="TIGR01796">
    <property type="entry name" value="CM_mono_aroH"/>
    <property type="match status" value="1"/>
</dbReference>
<evidence type="ECO:0000256" key="2">
    <source>
        <dbReference type="PIRSR" id="PIRSR005965-1"/>
    </source>
</evidence>
<dbReference type="InterPro" id="IPR008243">
    <property type="entry name" value="Chorismate_mutase_AroH"/>
</dbReference>
<feature type="binding site" evidence="2">
    <location>
        <position position="7"/>
    </location>
    <ligand>
        <name>prephenate</name>
        <dbReference type="ChEBI" id="CHEBI:29934"/>
    </ligand>
</feature>
<evidence type="ECO:0000256" key="3">
    <source>
        <dbReference type="PROSITE-ProRule" id="PRU00514"/>
    </source>
</evidence>
<keyword evidence="3" id="KW-0413">Isomerase</keyword>
<dbReference type="GO" id="GO:0009073">
    <property type="term" value="P:aromatic amino acid family biosynthetic process"/>
    <property type="evidence" value="ECO:0007669"/>
    <property type="project" value="UniProtKB-UniRule"/>
</dbReference>
<feature type="binding site" evidence="2">
    <location>
        <position position="90"/>
    </location>
    <ligand>
        <name>prephenate</name>
        <dbReference type="ChEBI" id="CHEBI:29934"/>
    </ligand>
</feature>
<protein>
    <recommendedName>
        <fullName evidence="1 3">chorismate mutase</fullName>
        <ecNumber evidence="1 3">5.4.99.5</ecNumber>
    </recommendedName>
</protein>
<dbReference type="PANTHER" id="PTHR21164">
    <property type="entry name" value="CHORISMATE MUTASE"/>
    <property type="match status" value="1"/>
</dbReference>
<dbReference type="OrthoDB" id="9802232at2"/>
<dbReference type="GO" id="GO:0004106">
    <property type="term" value="F:chorismate mutase activity"/>
    <property type="evidence" value="ECO:0007669"/>
    <property type="project" value="UniProtKB-UniRule"/>
</dbReference>
<comment type="catalytic activity">
    <reaction evidence="3">
        <text>chorismate = prephenate</text>
        <dbReference type="Rhea" id="RHEA:13897"/>
        <dbReference type="ChEBI" id="CHEBI:29748"/>
        <dbReference type="ChEBI" id="CHEBI:29934"/>
        <dbReference type="EC" id="5.4.99.5"/>
    </reaction>
</comment>
<comment type="caution">
    <text evidence="4">The sequence shown here is derived from an EMBL/GenBank/DDBJ whole genome shotgun (WGS) entry which is preliminary data.</text>
</comment>
<accession>A0A081LDJ8</accession>
<dbReference type="GO" id="GO:0008652">
    <property type="term" value="P:amino acid biosynthetic process"/>
    <property type="evidence" value="ECO:0007669"/>
    <property type="project" value="UniProtKB-UniRule"/>
</dbReference>
<dbReference type="CDD" id="cd02185">
    <property type="entry name" value="AroH"/>
    <property type="match status" value="1"/>
</dbReference>
<dbReference type="PANTHER" id="PTHR21164:SF0">
    <property type="entry name" value="CHORISMATE MUTASE AROH"/>
    <property type="match status" value="1"/>
</dbReference>
<dbReference type="SUPFAM" id="SSF55298">
    <property type="entry name" value="YjgF-like"/>
    <property type="match status" value="1"/>
</dbReference>
<dbReference type="AlphaFoldDB" id="A0A081LDJ8"/>
<proteinExistence type="predicted"/>
<dbReference type="PROSITE" id="PS51167">
    <property type="entry name" value="CHORISMATE_MUT_1"/>
    <property type="match status" value="1"/>
</dbReference>
<dbReference type="UniPathway" id="UPA00120">
    <property type="reaction ID" value="UER00203"/>
</dbReference>
<evidence type="ECO:0000256" key="1">
    <source>
        <dbReference type="NCBIfam" id="TIGR01796"/>
    </source>
</evidence>
<reference evidence="4 5" key="1">
    <citation type="submission" date="2012-09" db="EMBL/GenBank/DDBJ databases">
        <title>Genome Sequence of Bacillus sp. DW5-4.</title>
        <authorList>
            <person name="Lai Q."/>
            <person name="Liu Y."/>
            <person name="Shao Z."/>
        </authorList>
    </citation>
    <scope>NUCLEOTIDE SEQUENCE [LARGE SCALE GENOMIC DNA]</scope>
    <source>
        <strain evidence="4 5">DW5-4</strain>
    </source>
</reference>
<keyword evidence="2 3" id="KW-0028">Amino-acid biosynthesis</keyword>
<dbReference type="eggNOG" id="COG4401">
    <property type="taxonomic scope" value="Bacteria"/>
</dbReference>
<dbReference type="EC" id="5.4.99.5" evidence="1 3"/>
<dbReference type="Gene3D" id="3.30.1330.40">
    <property type="entry name" value="RutC-like"/>
    <property type="match status" value="1"/>
</dbReference>
<evidence type="ECO:0000313" key="4">
    <source>
        <dbReference type="EMBL" id="KEP27324.1"/>
    </source>
</evidence>
<dbReference type="Proteomes" id="UP000028091">
    <property type="component" value="Unassembled WGS sequence"/>
</dbReference>